<feature type="transmembrane region" description="Helical" evidence="8">
    <location>
        <begin position="157"/>
        <end position="177"/>
    </location>
</feature>
<name>A0AAE1AVI8_9GAST</name>
<reference evidence="10" key="1">
    <citation type="journal article" date="2023" name="G3 (Bethesda)">
        <title>A reference genome for the long-term kleptoplast-retaining sea slug Elysia crispata morphotype clarki.</title>
        <authorList>
            <person name="Eastman K.E."/>
            <person name="Pendleton A.L."/>
            <person name="Shaikh M.A."/>
            <person name="Suttiyut T."/>
            <person name="Ogas R."/>
            <person name="Tomko P."/>
            <person name="Gavelis G."/>
            <person name="Widhalm J.R."/>
            <person name="Wisecaver J.H."/>
        </authorList>
    </citation>
    <scope>NUCLEOTIDE SEQUENCE</scope>
    <source>
        <strain evidence="10">ECLA1</strain>
    </source>
</reference>
<feature type="transmembrane region" description="Helical" evidence="8">
    <location>
        <begin position="41"/>
        <end position="63"/>
    </location>
</feature>
<keyword evidence="6" id="KW-0675">Receptor</keyword>
<feature type="transmembrane region" description="Helical" evidence="8">
    <location>
        <begin position="108"/>
        <end position="136"/>
    </location>
</feature>
<dbReference type="EMBL" id="JAWDGP010001138">
    <property type="protein sequence ID" value="KAK3794141.1"/>
    <property type="molecule type" value="Genomic_DNA"/>
</dbReference>
<dbReference type="AlphaFoldDB" id="A0AAE1AVI8"/>
<accession>A0AAE1AVI8</accession>
<evidence type="ECO:0000256" key="3">
    <source>
        <dbReference type="ARBA" id="ARBA00022989"/>
    </source>
</evidence>
<keyword evidence="5 8" id="KW-0472">Membrane</keyword>
<evidence type="ECO:0000256" key="1">
    <source>
        <dbReference type="ARBA" id="ARBA00004141"/>
    </source>
</evidence>
<evidence type="ECO:0000256" key="7">
    <source>
        <dbReference type="ARBA" id="ARBA00023224"/>
    </source>
</evidence>
<keyword evidence="11" id="KW-1185">Reference proteome</keyword>
<sequence length="340" mass="38271">MNGTSEDVLAGLPGNKTIPWTFLKPLVSLATLNMYTYGEFFVVNIPALFVGFFTNTANIVVYCNMGFSESSNVNFLVLSVFDLFYTILQFLIRAFYLPVWKSLDHGPFLVYISHCFSLASTVVICGSAMMTALIATERCVCVVFPLKVKTLLSPKRNLCLTMTIVAYHVAFVILLYADPGPPYDAHPKKMAFYYISLYVIPTTICYFIVLLSTIFLIYKLRINQQWRKKSATQSGKTSGKEDKLVKTIVAICTLFIICSFPNVSVFITQIIYPALNYSNPYLNNVLLIMFGVALNFQAISSSVNFFFYYRMSSKFNKTFSTLYGFNTNKRSGGQEGKASN</sequence>
<evidence type="ECO:0000259" key="9">
    <source>
        <dbReference type="PROSITE" id="PS50262"/>
    </source>
</evidence>
<proteinExistence type="predicted"/>
<evidence type="ECO:0000256" key="2">
    <source>
        <dbReference type="ARBA" id="ARBA00022692"/>
    </source>
</evidence>
<organism evidence="10 11">
    <name type="scientific">Elysia crispata</name>
    <name type="common">lettuce slug</name>
    <dbReference type="NCBI Taxonomy" id="231223"/>
    <lineage>
        <taxon>Eukaryota</taxon>
        <taxon>Metazoa</taxon>
        <taxon>Spiralia</taxon>
        <taxon>Lophotrochozoa</taxon>
        <taxon>Mollusca</taxon>
        <taxon>Gastropoda</taxon>
        <taxon>Heterobranchia</taxon>
        <taxon>Euthyneura</taxon>
        <taxon>Panpulmonata</taxon>
        <taxon>Sacoglossa</taxon>
        <taxon>Placobranchoidea</taxon>
        <taxon>Plakobranchidae</taxon>
        <taxon>Elysia</taxon>
    </lineage>
</organism>
<evidence type="ECO:0000256" key="5">
    <source>
        <dbReference type="ARBA" id="ARBA00023136"/>
    </source>
</evidence>
<keyword evidence="3 8" id="KW-1133">Transmembrane helix</keyword>
<dbReference type="GO" id="GO:0004930">
    <property type="term" value="F:G protein-coupled receptor activity"/>
    <property type="evidence" value="ECO:0007669"/>
    <property type="project" value="UniProtKB-KW"/>
</dbReference>
<keyword evidence="7" id="KW-0807">Transducer</keyword>
<feature type="transmembrane region" description="Helical" evidence="8">
    <location>
        <begin position="75"/>
        <end position="96"/>
    </location>
</feature>
<feature type="domain" description="G-protein coupled receptors family 1 profile" evidence="9">
    <location>
        <begin position="43"/>
        <end position="308"/>
    </location>
</feature>
<evidence type="ECO:0000313" key="10">
    <source>
        <dbReference type="EMBL" id="KAK3794141.1"/>
    </source>
</evidence>
<evidence type="ECO:0000256" key="6">
    <source>
        <dbReference type="ARBA" id="ARBA00023170"/>
    </source>
</evidence>
<dbReference type="GO" id="GO:0005886">
    <property type="term" value="C:plasma membrane"/>
    <property type="evidence" value="ECO:0007669"/>
    <property type="project" value="TreeGrafter"/>
</dbReference>
<dbReference type="Pfam" id="PF00001">
    <property type="entry name" value="7tm_1"/>
    <property type="match status" value="1"/>
</dbReference>
<dbReference type="InterPro" id="IPR017452">
    <property type="entry name" value="GPCR_Rhodpsn_7TM"/>
</dbReference>
<gene>
    <name evidence="10" type="ORF">RRG08_014084</name>
</gene>
<dbReference type="PANTHER" id="PTHR24243:SF208">
    <property type="entry name" value="PYROKININ-1 RECEPTOR"/>
    <property type="match status" value="1"/>
</dbReference>
<dbReference type="PROSITE" id="PS50262">
    <property type="entry name" value="G_PROTEIN_RECEP_F1_2"/>
    <property type="match status" value="1"/>
</dbReference>
<keyword evidence="2 8" id="KW-0812">Transmembrane</keyword>
<keyword evidence="4" id="KW-0297">G-protein coupled receptor</keyword>
<dbReference type="InterPro" id="IPR000276">
    <property type="entry name" value="GPCR_Rhodpsn"/>
</dbReference>
<dbReference type="SUPFAM" id="SSF81321">
    <property type="entry name" value="Family A G protein-coupled receptor-like"/>
    <property type="match status" value="1"/>
</dbReference>
<evidence type="ECO:0000256" key="8">
    <source>
        <dbReference type="SAM" id="Phobius"/>
    </source>
</evidence>
<dbReference type="Proteomes" id="UP001283361">
    <property type="component" value="Unassembled WGS sequence"/>
</dbReference>
<dbReference type="Gene3D" id="1.20.1070.10">
    <property type="entry name" value="Rhodopsin 7-helix transmembrane proteins"/>
    <property type="match status" value="1"/>
</dbReference>
<dbReference type="PANTHER" id="PTHR24243">
    <property type="entry name" value="G-PROTEIN COUPLED RECEPTOR"/>
    <property type="match status" value="1"/>
</dbReference>
<comment type="caution">
    <text evidence="10">The sequence shown here is derived from an EMBL/GenBank/DDBJ whole genome shotgun (WGS) entry which is preliminary data.</text>
</comment>
<feature type="transmembrane region" description="Helical" evidence="8">
    <location>
        <begin position="197"/>
        <end position="218"/>
    </location>
</feature>
<comment type="subcellular location">
    <subcellularLocation>
        <location evidence="1">Membrane</location>
        <topology evidence="1">Multi-pass membrane protein</topology>
    </subcellularLocation>
</comment>
<evidence type="ECO:0000256" key="4">
    <source>
        <dbReference type="ARBA" id="ARBA00023040"/>
    </source>
</evidence>
<feature type="transmembrane region" description="Helical" evidence="8">
    <location>
        <begin position="284"/>
        <end position="309"/>
    </location>
</feature>
<feature type="transmembrane region" description="Helical" evidence="8">
    <location>
        <begin position="248"/>
        <end position="272"/>
    </location>
</feature>
<evidence type="ECO:0000313" key="11">
    <source>
        <dbReference type="Proteomes" id="UP001283361"/>
    </source>
</evidence>
<protein>
    <recommendedName>
        <fullName evidence="9">G-protein coupled receptors family 1 profile domain-containing protein</fullName>
    </recommendedName>
</protein>